<dbReference type="InterPro" id="IPR036852">
    <property type="entry name" value="Peptidase_S8/S53_dom_sf"/>
</dbReference>
<dbReference type="InterPro" id="IPR000209">
    <property type="entry name" value="Peptidase_S8/S53_dom"/>
</dbReference>
<evidence type="ECO:0000256" key="1">
    <source>
        <dbReference type="ARBA" id="ARBA00011073"/>
    </source>
</evidence>
<dbReference type="STRING" id="337451.A0A443P011"/>
<protein>
    <submittedName>
        <fullName evidence="6">Subtilisin-like protein protease SBT1.9</fullName>
    </submittedName>
</protein>
<sequence length="194" mass="20959">MNDREEEEEEEGTLFNSSNCNKKLIDARFFNKGLQASNPNITISVNSARDTDGHGTHTSSTAAGGYAEGASYFGYAPGTARGMAPRAHVAMYKVLWDEGSSMADILAGIDQAIADGVDVISISLGKDGVPLYSDPVAIASYAAMEKGIFMASSAGNEGPFLGTLQNRRGQSIEKERKWRGREGKKENRESRERE</sequence>
<dbReference type="InterPro" id="IPR045051">
    <property type="entry name" value="SBT"/>
</dbReference>
<comment type="similarity">
    <text evidence="1 3">Belongs to the peptidase S8 family.</text>
</comment>
<dbReference type="PROSITE" id="PS51892">
    <property type="entry name" value="SUBTILASE"/>
    <property type="match status" value="1"/>
</dbReference>
<evidence type="ECO:0000259" key="5">
    <source>
        <dbReference type="Pfam" id="PF00082"/>
    </source>
</evidence>
<dbReference type="PANTHER" id="PTHR10795">
    <property type="entry name" value="PROPROTEIN CONVERTASE SUBTILISIN/KEXIN"/>
    <property type="match status" value="1"/>
</dbReference>
<dbReference type="GO" id="GO:0006508">
    <property type="term" value="P:proteolysis"/>
    <property type="evidence" value="ECO:0007669"/>
    <property type="project" value="UniProtKB-KW"/>
</dbReference>
<keyword evidence="6" id="KW-0378">Hydrolase</keyword>
<dbReference type="GO" id="GO:0004252">
    <property type="term" value="F:serine-type endopeptidase activity"/>
    <property type="evidence" value="ECO:0007669"/>
    <property type="project" value="InterPro"/>
</dbReference>
<evidence type="ECO:0000313" key="6">
    <source>
        <dbReference type="EMBL" id="RWR84130.1"/>
    </source>
</evidence>
<feature type="region of interest" description="Disordered" evidence="4">
    <location>
        <begin position="160"/>
        <end position="194"/>
    </location>
</feature>
<feature type="compositionally biased region" description="Basic and acidic residues" evidence="4">
    <location>
        <begin position="170"/>
        <end position="194"/>
    </location>
</feature>
<name>A0A443P011_9MAGN</name>
<reference evidence="6 7" key="1">
    <citation type="journal article" date="2019" name="Nat. Plants">
        <title>Stout camphor tree genome fills gaps in understanding of flowering plant genome evolution.</title>
        <authorList>
            <person name="Chaw S.M."/>
            <person name="Liu Y.C."/>
            <person name="Wu Y.W."/>
            <person name="Wang H.Y."/>
            <person name="Lin C.I."/>
            <person name="Wu C.S."/>
            <person name="Ke H.M."/>
            <person name="Chang L.Y."/>
            <person name="Hsu C.Y."/>
            <person name="Yang H.T."/>
            <person name="Sudianto E."/>
            <person name="Hsu M.H."/>
            <person name="Wu K.P."/>
            <person name="Wang L.N."/>
            <person name="Leebens-Mack J.H."/>
            <person name="Tsai I.J."/>
        </authorList>
    </citation>
    <scope>NUCLEOTIDE SEQUENCE [LARGE SCALE GENOMIC DNA]</scope>
    <source>
        <strain evidence="7">cv. Chaw 1501</strain>
        <tissue evidence="6">Young leaves</tissue>
    </source>
</reference>
<gene>
    <name evidence="6" type="ORF">CKAN_01291800</name>
</gene>
<dbReference type="Gene3D" id="3.40.50.200">
    <property type="entry name" value="Peptidase S8/S53 domain"/>
    <property type="match status" value="1"/>
</dbReference>
<accession>A0A443P011</accession>
<keyword evidence="2" id="KW-0732">Signal</keyword>
<dbReference type="Proteomes" id="UP000283530">
    <property type="component" value="Unassembled WGS sequence"/>
</dbReference>
<comment type="caution">
    <text evidence="3">Lacks conserved residue(s) required for the propagation of feature annotation.</text>
</comment>
<evidence type="ECO:0000256" key="2">
    <source>
        <dbReference type="ARBA" id="ARBA00022729"/>
    </source>
</evidence>
<evidence type="ECO:0000256" key="3">
    <source>
        <dbReference type="PROSITE-ProRule" id="PRU01240"/>
    </source>
</evidence>
<organism evidence="6 7">
    <name type="scientific">Cinnamomum micranthum f. kanehirae</name>
    <dbReference type="NCBI Taxonomy" id="337451"/>
    <lineage>
        <taxon>Eukaryota</taxon>
        <taxon>Viridiplantae</taxon>
        <taxon>Streptophyta</taxon>
        <taxon>Embryophyta</taxon>
        <taxon>Tracheophyta</taxon>
        <taxon>Spermatophyta</taxon>
        <taxon>Magnoliopsida</taxon>
        <taxon>Magnoliidae</taxon>
        <taxon>Laurales</taxon>
        <taxon>Lauraceae</taxon>
        <taxon>Cinnamomum</taxon>
    </lineage>
</organism>
<keyword evidence="7" id="KW-1185">Reference proteome</keyword>
<comment type="caution">
    <text evidence="6">The sequence shown here is derived from an EMBL/GenBank/DDBJ whole genome shotgun (WGS) entry which is preliminary data.</text>
</comment>
<dbReference type="Pfam" id="PF00082">
    <property type="entry name" value="Peptidase_S8"/>
    <property type="match status" value="1"/>
</dbReference>
<feature type="domain" description="Peptidase S8/S53" evidence="5">
    <location>
        <begin position="33"/>
        <end position="164"/>
    </location>
</feature>
<evidence type="ECO:0000256" key="4">
    <source>
        <dbReference type="SAM" id="MobiDB-lite"/>
    </source>
</evidence>
<dbReference type="AlphaFoldDB" id="A0A443P011"/>
<dbReference type="OrthoDB" id="4803627at2759"/>
<dbReference type="SUPFAM" id="SSF52743">
    <property type="entry name" value="Subtilisin-like"/>
    <property type="match status" value="1"/>
</dbReference>
<evidence type="ECO:0000313" key="7">
    <source>
        <dbReference type="Proteomes" id="UP000283530"/>
    </source>
</evidence>
<keyword evidence="6" id="KW-0645">Protease</keyword>
<dbReference type="EMBL" id="QPKB01000005">
    <property type="protein sequence ID" value="RWR84130.1"/>
    <property type="molecule type" value="Genomic_DNA"/>
</dbReference>
<proteinExistence type="inferred from homology"/>